<evidence type="ECO:0000313" key="2">
    <source>
        <dbReference type="EMBL" id="GAA1977443.1"/>
    </source>
</evidence>
<feature type="transmembrane region" description="Helical" evidence="1">
    <location>
        <begin position="446"/>
        <end position="464"/>
    </location>
</feature>
<evidence type="ECO:0000256" key="1">
    <source>
        <dbReference type="SAM" id="Phobius"/>
    </source>
</evidence>
<reference evidence="2 3" key="1">
    <citation type="journal article" date="2019" name="Int. J. Syst. Evol. Microbiol.">
        <title>The Global Catalogue of Microorganisms (GCM) 10K type strain sequencing project: providing services to taxonomists for standard genome sequencing and annotation.</title>
        <authorList>
            <consortium name="The Broad Institute Genomics Platform"/>
            <consortium name="The Broad Institute Genome Sequencing Center for Infectious Disease"/>
            <person name="Wu L."/>
            <person name="Ma J."/>
        </authorList>
    </citation>
    <scope>NUCLEOTIDE SEQUENCE [LARGE SCALE GENOMIC DNA]</scope>
    <source>
        <strain evidence="2 3">JCM 15309</strain>
    </source>
</reference>
<evidence type="ECO:0000313" key="3">
    <source>
        <dbReference type="Proteomes" id="UP001500571"/>
    </source>
</evidence>
<keyword evidence="3" id="KW-1185">Reference proteome</keyword>
<feature type="transmembrane region" description="Helical" evidence="1">
    <location>
        <begin position="249"/>
        <end position="271"/>
    </location>
</feature>
<feature type="transmembrane region" description="Helical" evidence="1">
    <location>
        <begin position="135"/>
        <end position="158"/>
    </location>
</feature>
<keyword evidence="1" id="KW-0472">Membrane</keyword>
<name>A0ABN2RYZ8_9ACTN</name>
<proteinExistence type="predicted"/>
<feature type="transmembrane region" description="Helical" evidence="1">
    <location>
        <begin position="170"/>
        <end position="191"/>
    </location>
</feature>
<gene>
    <name evidence="2" type="ORF">GCM10009798_43320</name>
</gene>
<feature type="transmembrane region" description="Helical" evidence="1">
    <location>
        <begin position="85"/>
        <end position="105"/>
    </location>
</feature>
<feature type="transmembrane region" description="Helical" evidence="1">
    <location>
        <begin position="401"/>
        <end position="426"/>
    </location>
</feature>
<accession>A0ABN2RYZ8</accession>
<feature type="transmembrane region" description="Helical" evidence="1">
    <location>
        <begin position="203"/>
        <end position="219"/>
    </location>
</feature>
<feature type="transmembrane region" description="Helical" evidence="1">
    <location>
        <begin position="517"/>
        <end position="535"/>
    </location>
</feature>
<dbReference type="RefSeq" id="WP_344048587.1">
    <property type="nucleotide sequence ID" value="NZ_BAAAPB010000008.1"/>
</dbReference>
<sequence length="543" mass="56680">MREGPSRADRTSAVVTTVTARRAVRPAVWWGLLFGALIANEALTYRSTFPTMASRREFAATFGTNQALAAIVGPGHRLSTVDGVVAWRVFGLMIIVGAIWGLLAATNLTRGEEDAGRWELLLAGRTSRRRAAWQALLGLGAGWSVLWALTAVATTLAGSSDTVGFSVGESLFYATATTASAALFLAVGALASQLTSTRRQARGLATAAFAACYLVRLVADGRDGLGWLRWASPLGWIENARPLTDPQPAALALVAVLTGVLAATCVAVAGWRDVGAGALERQREVETAIEARGRPGSPLGLAWHLERWVVLAWIAAIGGLGVIFGVVAGAADEAHFASTVGETVAQLGGQGAGAQAWIGYLFLYVAAILAFAAGAQIASLRNEEAAGHLDHLLARSASRRAWLAGRLAMAVCLVLGSSVTAALGGWAGLHRDATGLDAMLRAGINISVPGLFVLGVGTLLYGLVPRFAAPALYTLVLWSFVVEIFGTGLTDNHWLLDTALLTHLGPVPASPLQWQDITWLCVIAIVAAGLGAVAFDRRDLSGA</sequence>
<dbReference type="EMBL" id="BAAAPB010000008">
    <property type="protein sequence ID" value="GAA1977443.1"/>
    <property type="molecule type" value="Genomic_DNA"/>
</dbReference>
<feature type="transmembrane region" description="Helical" evidence="1">
    <location>
        <begin position="27"/>
        <end position="45"/>
    </location>
</feature>
<feature type="transmembrane region" description="Helical" evidence="1">
    <location>
        <begin position="357"/>
        <end position="380"/>
    </location>
</feature>
<keyword evidence="1" id="KW-1133">Transmembrane helix</keyword>
<feature type="transmembrane region" description="Helical" evidence="1">
    <location>
        <begin position="471"/>
        <end position="490"/>
    </location>
</feature>
<comment type="caution">
    <text evidence="2">The sequence shown here is derived from an EMBL/GenBank/DDBJ whole genome shotgun (WGS) entry which is preliminary data.</text>
</comment>
<feature type="transmembrane region" description="Helical" evidence="1">
    <location>
        <begin position="308"/>
        <end position="331"/>
    </location>
</feature>
<keyword evidence="1" id="KW-0812">Transmembrane</keyword>
<organism evidence="2 3">
    <name type="scientific">Nocardioides panacihumi</name>
    <dbReference type="NCBI Taxonomy" id="400774"/>
    <lineage>
        <taxon>Bacteria</taxon>
        <taxon>Bacillati</taxon>
        <taxon>Actinomycetota</taxon>
        <taxon>Actinomycetes</taxon>
        <taxon>Propionibacteriales</taxon>
        <taxon>Nocardioidaceae</taxon>
        <taxon>Nocardioides</taxon>
    </lineage>
</organism>
<protein>
    <submittedName>
        <fullName evidence="2">ABC transporter membrane-spanning protein</fullName>
    </submittedName>
</protein>
<dbReference type="Proteomes" id="UP001500571">
    <property type="component" value="Unassembled WGS sequence"/>
</dbReference>